<evidence type="ECO:0000313" key="1">
    <source>
        <dbReference type="EMBL" id="AFK43400.1"/>
    </source>
</evidence>
<reference evidence="1" key="1">
    <citation type="submission" date="2012-05" db="EMBL/GenBank/DDBJ databases">
        <authorList>
            <person name="Krishnakumar V."/>
            <person name="Cheung F."/>
            <person name="Xiao Y."/>
            <person name="Chan A."/>
            <person name="Moskal W.A."/>
            <person name="Town C.D."/>
        </authorList>
    </citation>
    <scope>NUCLEOTIDE SEQUENCE</scope>
</reference>
<accession>I3ST08</accession>
<protein>
    <submittedName>
        <fullName evidence="1">Uncharacterized protein</fullName>
    </submittedName>
</protein>
<dbReference type="EMBL" id="BT143606">
    <property type="protein sequence ID" value="AFK43400.1"/>
    <property type="molecule type" value="mRNA"/>
</dbReference>
<dbReference type="AlphaFoldDB" id="I3ST08"/>
<name>I3ST08_LOTJA</name>
<organism evidence="1">
    <name type="scientific">Lotus japonicus</name>
    <name type="common">Lotus corniculatus var. japonicus</name>
    <dbReference type="NCBI Taxonomy" id="34305"/>
    <lineage>
        <taxon>Eukaryota</taxon>
        <taxon>Viridiplantae</taxon>
        <taxon>Streptophyta</taxon>
        <taxon>Embryophyta</taxon>
        <taxon>Tracheophyta</taxon>
        <taxon>Spermatophyta</taxon>
        <taxon>Magnoliopsida</taxon>
        <taxon>eudicotyledons</taxon>
        <taxon>Gunneridae</taxon>
        <taxon>Pentapetalae</taxon>
        <taxon>rosids</taxon>
        <taxon>fabids</taxon>
        <taxon>Fabales</taxon>
        <taxon>Fabaceae</taxon>
        <taxon>Papilionoideae</taxon>
        <taxon>50 kb inversion clade</taxon>
        <taxon>NPAAA clade</taxon>
        <taxon>Hologalegina</taxon>
        <taxon>robinioid clade</taxon>
        <taxon>Loteae</taxon>
        <taxon>Lotus</taxon>
    </lineage>
</organism>
<sequence length="50" mass="5970">MSVRTSKTKMKKWGSKVTLVALLYSLLQSYHYRHPIVRLFKYTKTMSKSF</sequence>
<proteinExistence type="evidence at transcript level"/>